<evidence type="ECO:0000313" key="5">
    <source>
        <dbReference type="EMBL" id="GID14160.1"/>
    </source>
</evidence>
<dbReference type="SUPFAM" id="SSF49764">
    <property type="entry name" value="HSP20-like chaperones"/>
    <property type="match status" value="1"/>
</dbReference>
<feature type="compositionally biased region" description="Basic residues" evidence="3">
    <location>
        <begin position="1"/>
        <end position="10"/>
    </location>
</feature>
<dbReference type="EMBL" id="BOMB01000029">
    <property type="protein sequence ID" value="GID14160.1"/>
    <property type="molecule type" value="Genomic_DNA"/>
</dbReference>
<dbReference type="InterPro" id="IPR008978">
    <property type="entry name" value="HSP20-like_chaperone"/>
</dbReference>
<reference evidence="5" key="1">
    <citation type="submission" date="2021-01" db="EMBL/GenBank/DDBJ databases">
        <title>Whole genome shotgun sequence of Actinocatenispora rupis NBRC 107355.</title>
        <authorList>
            <person name="Komaki H."/>
            <person name="Tamura T."/>
        </authorList>
    </citation>
    <scope>NUCLEOTIDE SEQUENCE</scope>
    <source>
        <strain evidence="5">NBRC 107355</strain>
    </source>
</reference>
<protein>
    <recommendedName>
        <fullName evidence="4">SHSP domain-containing protein</fullName>
    </recommendedName>
</protein>
<dbReference type="Gene3D" id="2.60.40.790">
    <property type="match status" value="1"/>
</dbReference>
<accession>A0A8J3J3U3</accession>
<evidence type="ECO:0000256" key="1">
    <source>
        <dbReference type="PROSITE-ProRule" id="PRU00285"/>
    </source>
</evidence>
<dbReference type="PROSITE" id="PS01031">
    <property type="entry name" value="SHSP"/>
    <property type="match status" value="1"/>
</dbReference>
<comment type="caution">
    <text evidence="5">The sequence shown here is derived from an EMBL/GenBank/DDBJ whole genome shotgun (WGS) entry which is preliminary data.</text>
</comment>
<dbReference type="InterPro" id="IPR002068">
    <property type="entry name" value="A-crystallin/Hsp20_dom"/>
</dbReference>
<dbReference type="InterPro" id="IPR031107">
    <property type="entry name" value="Small_HSP"/>
</dbReference>
<name>A0A8J3J3U3_9ACTN</name>
<feature type="region of interest" description="Disordered" evidence="3">
    <location>
        <begin position="1"/>
        <end position="23"/>
    </location>
</feature>
<dbReference type="AlphaFoldDB" id="A0A8J3J3U3"/>
<proteinExistence type="inferred from homology"/>
<evidence type="ECO:0000313" key="6">
    <source>
        <dbReference type="Proteomes" id="UP000612808"/>
    </source>
</evidence>
<dbReference type="Proteomes" id="UP000612808">
    <property type="component" value="Unassembled WGS sequence"/>
</dbReference>
<organism evidence="5 6">
    <name type="scientific">Actinocatenispora rupis</name>
    <dbReference type="NCBI Taxonomy" id="519421"/>
    <lineage>
        <taxon>Bacteria</taxon>
        <taxon>Bacillati</taxon>
        <taxon>Actinomycetota</taxon>
        <taxon>Actinomycetes</taxon>
        <taxon>Micromonosporales</taxon>
        <taxon>Micromonosporaceae</taxon>
        <taxon>Actinocatenispora</taxon>
    </lineage>
</organism>
<dbReference type="PANTHER" id="PTHR11527">
    <property type="entry name" value="HEAT-SHOCK PROTEIN 20 FAMILY MEMBER"/>
    <property type="match status" value="1"/>
</dbReference>
<sequence length="210" mass="22866">MSGGAHRHAASGRARTALAVPSAPQQRTLAPALARVSPAAGLTPVWAVHDTTQSGELDRGVSSMSTLRFDPFRDLDRLASDWFNLNSARTPRWAPMDAYRSGDTYMVHFDLPGIDEKSLEVTAENNTLTVHAERRPAAPDGAEYVVSERPMGTFSRQMVLGDGLDLENVSADYRDGVLTVTIPVAEQAKPRRINIARSSDEHKVIEGSSR</sequence>
<evidence type="ECO:0000256" key="3">
    <source>
        <dbReference type="SAM" id="MobiDB-lite"/>
    </source>
</evidence>
<evidence type="ECO:0000259" key="4">
    <source>
        <dbReference type="PROSITE" id="PS01031"/>
    </source>
</evidence>
<comment type="similarity">
    <text evidence="1 2">Belongs to the small heat shock protein (HSP20) family.</text>
</comment>
<gene>
    <name evidence="5" type="ORF">Aru02nite_50490</name>
</gene>
<evidence type="ECO:0000256" key="2">
    <source>
        <dbReference type="RuleBase" id="RU003616"/>
    </source>
</evidence>
<keyword evidence="6" id="KW-1185">Reference proteome</keyword>
<dbReference type="Pfam" id="PF00011">
    <property type="entry name" value="HSP20"/>
    <property type="match status" value="1"/>
</dbReference>
<dbReference type="CDD" id="cd06464">
    <property type="entry name" value="ACD_sHsps-like"/>
    <property type="match status" value="1"/>
</dbReference>
<feature type="domain" description="SHSP" evidence="4">
    <location>
        <begin position="87"/>
        <end position="198"/>
    </location>
</feature>